<dbReference type="EMBL" id="CP086715">
    <property type="protein sequence ID" value="WOO79895.1"/>
    <property type="molecule type" value="Genomic_DNA"/>
</dbReference>
<feature type="region of interest" description="Disordered" evidence="1">
    <location>
        <begin position="222"/>
        <end position="245"/>
    </location>
</feature>
<evidence type="ECO:0000256" key="1">
    <source>
        <dbReference type="SAM" id="MobiDB-lite"/>
    </source>
</evidence>
<evidence type="ECO:0000313" key="2">
    <source>
        <dbReference type="EMBL" id="WOO79895.1"/>
    </source>
</evidence>
<keyword evidence="3" id="KW-1185">Reference proteome</keyword>
<dbReference type="RefSeq" id="XP_062625927.1">
    <property type="nucleotide sequence ID" value="XM_062769943.1"/>
</dbReference>
<accession>A0AAF0Y499</accession>
<evidence type="ECO:0000313" key="3">
    <source>
        <dbReference type="Proteomes" id="UP000827549"/>
    </source>
</evidence>
<dbReference type="GeneID" id="87806652"/>
<feature type="compositionally biased region" description="Basic and acidic residues" evidence="1">
    <location>
        <begin position="232"/>
        <end position="245"/>
    </location>
</feature>
<name>A0AAF0Y499_9TREE</name>
<dbReference type="AlphaFoldDB" id="A0AAF0Y499"/>
<feature type="region of interest" description="Disordered" evidence="1">
    <location>
        <begin position="135"/>
        <end position="208"/>
    </location>
</feature>
<proteinExistence type="predicted"/>
<protein>
    <submittedName>
        <fullName evidence="2">Uncharacterized protein</fullName>
    </submittedName>
</protein>
<dbReference type="Proteomes" id="UP000827549">
    <property type="component" value="Chromosome 2"/>
</dbReference>
<gene>
    <name evidence="2" type="ORF">LOC62_02G003408</name>
</gene>
<organism evidence="2 3">
    <name type="scientific">Vanrija pseudolonga</name>
    <dbReference type="NCBI Taxonomy" id="143232"/>
    <lineage>
        <taxon>Eukaryota</taxon>
        <taxon>Fungi</taxon>
        <taxon>Dikarya</taxon>
        <taxon>Basidiomycota</taxon>
        <taxon>Agaricomycotina</taxon>
        <taxon>Tremellomycetes</taxon>
        <taxon>Trichosporonales</taxon>
        <taxon>Trichosporonaceae</taxon>
        <taxon>Vanrija</taxon>
    </lineage>
</organism>
<sequence length="293" mass="30863">MAPVKPDKPQLALAAYDRKRRKGELAVQSSHLSQSQVIQLHANRLAKEIITRHLSPPPVDDVPPVGRPLPLPPLPFAVAAERVAPVSAAVPLDAADEEPPPSYEETSASYDVLKAGTFQVLDAQRDLKASVLRALGEQKGPVPQSSSTVGTGGQGERPLPVVPPPTHGAIADLPSRAAQGAREPEKRRNALESFATSTSPPPVPVPYSRLVPEKERQRALEAFAIPPPKRPLTTDHQGDGDGDGDVRIQHLEALLALFAPQLGDVAVVDTAALASLARKAAGATEEKEGQGAG</sequence>
<reference evidence="2" key="1">
    <citation type="submission" date="2023-10" db="EMBL/GenBank/DDBJ databases">
        <authorList>
            <person name="Noh H."/>
        </authorList>
    </citation>
    <scope>NUCLEOTIDE SEQUENCE</scope>
    <source>
        <strain evidence="2">DUCC4014</strain>
    </source>
</reference>